<comment type="caution">
    <text evidence="11">The sequence shown here is derived from an EMBL/GenBank/DDBJ whole genome shotgun (WGS) entry which is preliminary data.</text>
</comment>
<name>A0AAD4PT27_9MUSC</name>
<feature type="transmembrane region" description="Helical" evidence="9">
    <location>
        <begin position="596"/>
        <end position="620"/>
    </location>
</feature>
<dbReference type="PANTHER" id="PTHR42643">
    <property type="entry name" value="IONOTROPIC RECEPTOR 20A-RELATED"/>
    <property type="match status" value="1"/>
</dbReference>
<reference evidence="11" key="1">
    <citation type="journal article" date="2021" name="Mol. Ecol. Resour.">
        <title>Phylogenomic analyses of the genus Drosophila reveals genomic signals of climate adaptation.</title>
        <authorList>
            <person name="Li F."/>
            <person name="Rane R.V."/>
            <person name="Luria V."/>
            <person name="Xiong Z."/>
            <person name="Chen J."/>
            <person name="Li Z."/>
            <person name="Catullo R.A."/>
            <person name="Griffin P.C."/>
            <person name="Schiffer M."/>
            <person name="Pearce S."/>
            <person name="Lee S.F."/>
            <person name="McElroy K."/>
            <person name="Stocker A."/>
            <person name="Shirriffs J."/>
            <person name="Cockerell F."/>
            <person name="Coppin C."/>
            <person name="Sgro C.M."/>
            <person name="Karger A."/>
            <person name="Cain J.W."/>
            <person name="Weber J.A."/>
            <person name="Santpere G."/>
            <person name="Kirschner M.W."/>
            <person name="Hoffmann A.A."/>
            <person name="Oakeshott J.G."/>
            <person name="Zhang G."/>
        </authorList>
    </citation>
    <scope>NUCLEOTIDE SEQUENCE</scope>
    <source>
        <strain evidence="11">BGI-SZ-2011g</strain>
    </source>
</reference>
<evidence type="ECO:0000256" key="1">
    <source>
        <dbReference type="ARBA" id="ARBA00004651"/>
    </source>
</evidence>
<feature type="non-terminal residue" evidence="11">
    <location>
        <position position="624"/>
    </location>
</feature>
<dbReference type="Proteomes" id="UP001200034">
    <property type="component" value="Unassembled WGS sequence"/>
</dbReference>
<keyword evidence="5 9" id="KW-0472">Membrane</keyword>
<dbReference type="Pfam" id="PF24061">
    <property type="entry name" value="LBD_receptor"/>
    <property type="match status" value="1"/>
</dbReference>
<evidence type="ECO:0000256" key="3">
    <source>
        <dbReference type="ARBA" id="ARBA00022692"/>
    </source>
</evidence>
<dbReference type="SUPFAM" id="SSF53850">
    <property type="entry name" value="Periplasmic binding protein-like II"/>
    <property type="match status" value="1"/>
</dbReference>
<dbReference type="InterPro" id="IPR052192">
    <property type="entry name" value="Insect_Ionotropic_Sensory_Rcpt"/>
</dbReference>
<gene>
    <name evidence="11" type="ORF">KR093_011674</name>
</gene>
<feature type="transmembrane region" description="Helical" evidence="9">
    <location>
        <begin position="353"/>
        <end position="372"/>
    </location>
</feature>
<keyword evidence="2" id="KW-1003">Cell membrane</keyword>
<keyword evidence="7" id="KW-0325">Glycoprotein</keyword>
<keyword evidence="6" id="KW-0675">Receptor</keyword>
<feature type="domain" description="Putative ionotropic receptor ligand binding" evidence="10">
    <location>
        <begin position="33"/>
        <end position="222"/>
    </location>
</feature>
<keyword evidence="4 9" id="KW-1133">Transmembrane helix</keyword>
<evidence type="ECO:0000259" key="10">
    <source>
        <dbReference type="Pfam" id="PF24061"/>
    </source>
</evidence>
<evidence type="ECO:0000256" key="4">
    <source>
        <dbReference type="ARBA" id="ARBA00022989"/>
    </source>
</evidence>
<evidence type="ECO:0000256" key="9">
    <source>
        <dbReference type="SAM" id="Phobius"/>
    </source>
</evidence>
<dbReference type="PANTHER" id="PTHR42643:SF30">
    <property type="entry name" value="IONOTROPIC RECEPTOR 40A-RELATED"/>
    <property type="match status" value="1"/>
</dbReference>
<evidence type="ECO:0000256" key="7">
    <source>
        <dbReference type="ARBA" id="ARBA00023180"/>
    </source>
</evidence>
<organism evidence="11 12">
    <name type="scientific">Drosophila rubida</name>
    <dbReference type="NCBI Taxonomy" id="30044"/>
    <lineage>
        <taxon>Eukaryota</taxon>
        <taxon>Metazoa</taxon>
        <taxon>Ecdysozoa</taxon>
        <taxon>Arthropoda</taxon>
        <taxon>Hexapoda</taxon>
        <taxon>Insecta</taxon>
        <taxon>Pterygota</taxon>
        <taxon>Neoptera</taxon>
        <taxon>Endopterygota</taxon>
        <taxon>Diptera</taxon>
        <taxon>Brachycera</taxon>
        <taxon>Muscomorpha</taxon>
        <taxon>Ephydroidea</taxon>
        <taxon>Drosophilidae</taxon>
        <taxon>Drosophila</taxon>
    </lineage>
</organism>
<feature type="coiled-coil region" evidence="8">
    <location>
        <begin position="567"/>
        <end position="594"/>
    </location>
</feature>
<comment type="subcellular location">
    <subcellularLocation>
        <location evidence="1">Cell membrane</location>
        <topology evidence="1">Multi-pass membrane protein</topology>
    </subcellularLocation>
</comment>
<accession>A0AAD4PT27</accession>
<evidence type="ECO:0000256" key="2">
    <source>
        <dbReference type="ARBA" id="ARBA00022475"/>
    </source>
</evidence>
<proteinExistence type="predicted"/>
<dbReference type="Gene3D" id="3.40.190.10">
    <property type="entry name" value="Periplasmic binding protein-like II"/>
    <property type="match status" value="1"/>
</dbReference>
<keyword evidence="12" id="KW-1185">Reference proteome</keyword>
<evidence type="ECO:0000256" key="6">
    <source>
        <dbReference type="ARBA" id="ARBA00023170"/>
    </source>
</evidence>
<evidence type="ECO:0000256" key="5">
    <source>
        <dbReference type="ARBA" id="ARBA00023136"/>
    </source>
</evidence>
<dbReference type="InterPro" id="IPR056198">
    <property type="entry name" value="LBD_receptor"/>
</dbReference>
<evidence type="ECO:0000313" key="11">
    <source>
        <dbReference type="EMBL" id="KAH8388094.1"/>
    </source>
</evidence>
<sequence length="624" mass="73019">IRPGIAAVAGCEMCAMNVSGIYASYWESTLIGVQHEEANLYVVSALRHVIQNVFSQLSSTLVILAATRSSMLEIWFQHVIGALLSSWSDGAVQLLHTNGSRRVHVPGRKYCILLFVDSYESLLDSGIAEDNAGYDGHEYYFIFLQARDQFLARERQLILEHCLAHYWLNCNVMVQTANVEVLVYSYYPYKEQHCQVAKPQLVNRYDGQRMLNAPMFPNKLRQLWQCPLTLLLWHMPPYVELSNSRQDQAGGFEMMLVRHLAQRLNFTLVLQELRLLHVEEYKLTMANGSVDGPIELIMQQRVNMSIGYFRKTARRDQLMTSTPPHYYAPLVAVVASEDFRFGRIAWLTFPFQWQVWQALLTALVLHWSVYVWQWRRIGWQVVELLLGVALPRLPHCWRQRLIYVHWLLGSIPLRIVYQSLLFHFMRLQLFETLPSSFEQLLAANFRALCTSNTLQMLREMPQVARHYESFTGVTSSYDQDVLDALQRNRTNGRRLFAIAGVDVTKAQLRDTGQQEDYHILTQYVNVQQVVIYMPKHSYFYKQFTDLIQRLDASGFIDFWRRSTFDEYAHRKKKRVDHEEELKQEQRQRQRIHDDQLIALFSVMSILYVMAAFILCMELLIHRLS</sequence>
<dbReference type="EMBL" id="JAJJHW010000095">
    <property type="protein sequence ID" value="KAH8388094.1"/>
    <property type="molecule type" value="Genomic_DNA"/>
</dbReference>
<keyword evidence="8" id="KW-0175">Coiled coil</keyword>
<dbReference type="GO" id="GO:0005886">
    <property type="term" value="C:plasma membrane"/>
    <property type="evidence" value="ECO:0007669"/>
    <property type="project" value="UniProtKB-SubCell"/>
</dbReference>
<protein>
    <recommendedName>
        <fullName evidence="10">Putative ionotropic receptor ligand binding domain-containing protein</fullName>
    </recommendedName>
</protein>
<evidence type="ECO:0000256" key="8">
    <source>
        <dbReference type="SAM" id="Coils"/>
    </source>
</evidence>
<keyword evidence="3 9" id="KW-0812">Transmembrane</keyword>
<dbReference type="AlphaFoldDB" id="A0AAD4PT27"/>
<feature type="non-terminal residue" evidence="11">
    <location>
        <position position="1"/>
    </location>
</feature>
<evidence type="ECO:0000313" key="12">
    <source>
        <dbReference type="Proteomes" id="UP001200034"/>
    </source>
</evidence>